<sequence>MAGRRKNSEKSSRTTQTALTNYFSMSQGPGNRTPGRTGDMEGDEPDSNGLKLKTEISFGSSSLSSAPDDSDPPTPPRRSTRLRTSATPAPIPVPPKRQRVLTPLTPPRMPPGRIKGPSPLRNNDKRRRASPPCYWTADDYRDPSDTDEVPSSQKDDAEVTIDDDLETLESIPIFHMTSPSSSFSSVEPPTPAVFTPPRPLSPNSKTRHIIDDIRARARAAATSTSPTLKRPHSPLEDSDDDSLPDGDFFFGNKDPPPKRRAGSTPSPNNIRRSARKPKRPIPSPHAIPRPKPKPARNPFAAVAREHAARLKREESLPRAPDGSRQSIFDVANAALLRDPDDSLEDEGGSQEANAALDQLAEAGFADEAERVRRAGSFAKVETEWRVFATQHPNVQMLADFPHEVKAVLTTPFAKRVWGSIADKVHSQDYDALAELLNTNLVEMAFSDPIEQPALEKVIGWLVELVTLPPSSSRISASAQHQAVCLVGYLTDSDVHDRIALHIARCALQAGPPAEGVRLARSILGELQTEPKYATTTEAQRSSRVWLCAGLLRAVASRAKNIFPAVLVLCLLGLDPSLEVGTRSEIAETLEQHWISKAETPESQLSLCASLFSAFSDLPIHQKRDLVIKVVRGTRSVGVQLSMWLAIAFLDGKGLKGVSPQMYTSRPPLDRIAAYTNTIHASPETNYADLLHSVQLLDIALWDVGALVQAERSAGRAIKYQPGVPIDSIVAEVIAHLADVHGRILDARATDLEKTTTKAYLQTLQVRLGWDLMEAARSGQRKGMNIKEMWGKPRPRPV</sequence>
<feature type="region of interest" description="Disordered" evidence="1">
    <location>
        <begin position="1"/>
        <end position="159"/>
    </location>
</feature>
<feature type="compositionally biased region" description="Basic and acidic residues" evidence="1">
    <location>
        <begin position="303"/>
        <end position="316"/>
    </location>
</feature>
<protein>
    <submittedName>
        <fullName evidence="2">Uncharacterized protein</fullName>
    </submittedName>
</protein>
<organism evidence="2 3">
    <name type="scientific">Rhizoctonia solani</name>
    <dbReference type="NCBI Taxonomy" id="456999"/>
    <lineage>
        <taxon>Eukaryota</taxon>
        <taxon>Fungi</taxon>
        <taxon>Dikarya</taxon>
        <taxon>Basidiomycota</taxon>
        <taxon>Agaricomycotina</taxon>
        <taxon>Agaricomycetes</taxon>
        <taxon>Cantharellales</taxon>
        <taxon>Ceratobasidiaceae</taxon>
        <taxon>Rhizoctonia</taxon>
    </lineage>
</organism>
<evidence type="ECO:0000313" key="3">
    <source>
        <dbReference type="Proteomes" id="UP000663843"/>
    </source>
</evidence>
<feature type="compositionally biased region" description="Basic and acidic residues" evidence="1">
    <location>
        <begin position="1"/>
        <end position="12"/>
    </location>
</feature>
<dbReference type="AlphaFoldDB" id="A0A8H2X808"/>
<name>A0A8H2X808_9AGAM</name>
<feature type="compositionally biased region" description="Pro residues" evidence="1">
    <location>
        <begin position="188"/>
        <end position="200"/>
    </location>
</feature>
<feature type="compositionally biased region" description="Polar residues" evidence="1">
    <location>
        <begin position="13"/>
        <end position="30"/>
    </location>
</feature>
<feature type="region of interest" description="Disordered" evidence="1">
    <location>
        <begin position="176"/>
        <end position="325"/>
    </location>
</feature>
<dbReference type="Proteomes" id="UP000663843">
    <property type="component" value="Unassembled WGS sequence"/>
</dbReference>
<gene>
    <name evidence="2" type="ORF">RDB_LOCUS49418</name>
</gene>
<comment type="caution">
    <text evidence="2">The sequence shown here is derived from an EMBL/GenBank/DDBJ whole genome shotgun (WGS) entry which is preliminary data.</text>
</comment>
<reference evidence="2" key="1">
    <citation type="submission" date="2021-01" db="EMBL/GenBank/DDBJ databases">
        <authorList>
            <person name="Kaushik A."/>
        </authorList>
    </citation>
    <scope>NUCLEOTIDE SEQUENCE</scope>
    <source>
        <strain evidence="2">AG2-2IIIB</strain>
    </source>
</reference>
<evidence type="ECO:0000256" key="1">
    <source>
        <dbReference type="SAM" id="MobiDB-lite"/>
    </source>
</evidence>
<evidence type="ECO:0000313" key="2">
    <source>
        <dbReference type="EMBL" id="CAE6416584.1"/>
    </source>
</evidence>
<dbReference type="EMBL" id="CAJMWT010001717">
    <property type="protein sequence ID" value="CAE6416584.1"/>
    <property type="molecule type" value="Genomic_DNA"/>
</dbReference>
<proteinExistence type="predicted"/>
<feature type="compositionally biased region" description="Low complexity" evidence="1">
    <location>
        <begin position="178"/>
        <end position="187"/>
    </location>
</feature>
<accession>A0A8H2X808</accession>